<feature type="region of interest" description="Disordered" evidence="7">
    <location>
        <begin position="1"/>
        <end position="27"/>
    </location>
</feature>
<evidence type="ECO:0000256" key="4">
    <source>
        <dbReference type="ARBA" id="ARBA00022552"/>
    </source>
</evidence>
<keyword evidence="3" id="KW-0690">Ribosome biogenesis</keyword>
<sequence length="75" mass="8548">MVAAQIRRPWQEAQGQRAPHWPRSIGHHCKGTKKTLLKEYEQSGNSSVFIDKRIGDQNEGLGEFDKAIMRSQSEP</sequence>
<accession>A0A7J0FQS4</accession>
<keyword evidence="5" id="KW-0539">Nucleus</keyword>
<keyword evidence="9" id="KW-1185">Reference proteome</keyword>
<evidence type="ECO:0000256" key="7">
    <source>
        <dbReference type="SAM" id="MobiDB-lite"/>
    </source>
</evidence>
<dbReference type="OrthoDB" id="1938482at2759"/>
<dbReference type="GO" id="GO:0032040">
    <property type="term" value="C:small-subunit processome"/>
    <property type="evidence" value="ECO:0007669"/>
    <property type="project" value="InterPro"/>
</dbReference>
<comment type="similarity">
    <text evidence="2">Belongs to the NOP14 family.</text>
</comment>
<dbReference type="Proteomes" id="UP000585474">
    <property type="component" value="Unassembled WGS sequence"/>
</dbReference>
<protein>
    <submittedName>
        <fullName evidence="8">Uncharacterized protein</fullName>
    </submittedName>
</protein>
<keyword evidence="4" id="KW-0698">rRNA processing</keyword>
<evidence type="ECO:0000313" key="8">
    <source>
        <dbReference type="EMBL" id="GFZ00268.1"/>
    </source>
</evidence>
<dbReference type="InterPro" id="IPR007276">
    <property type="entry name" value="Nop14"/>
</dbReference>
<evidence type="ECO:0000256" key="1">
    <source>
        <dbReference type="ARBA" id="ARBA00004604"/>
    </source>
</evidence>
<comment type="caution">
    <text evidence="8">The sequence shown here is derived from an EMBL/GenBank/DDBJ whole genome shotgun (WGS) entry which is preliminary data.</text>
</comment>
<proteinExistence type="inferred from homology"/>
<dbReference type="EMBL" id="BJWL01000013">
    <property type="protein sequence ID" value="GFZ00268.1"/>
    <property type="molecule type" value="Genomic_DNA"/>
</dbReference>
<evidence type="ECO:0000256" key="5">
    <source>
        <dbReference type="ARBA" id="ARBA00023242"/>
    </source>
</evidence>
<gene>
    <name evidence="8" type="ORF">Acr_13g0016670</name>
</gene>
<evidence type="ECO:0000256" key="6">
    <source>
        <dbReference type="ARBA" id="ARBA00024695"/>
    </source>
</evidence>
<reference evidence="8 9" key="1">
    <citation type="submission" date="2019-07" db="EMBL/GenBank/DDBJ databases">
        <title>De Novo Assembly of kiwifruit Actinidia rufa.</title>
        <authorList>
            <person name="Sugita-Konishi S."/>
            <person name="Sato K."/>
            <person name="Mori E."/>
            <person name="Abe Y."/>
            <person name="Kisaki G."/>
            <person name="Hamano K."/>
            <person name="Suezawa K."/>
            <person name="Otani M."/>
            <person name="Fukuda T."/>
            <person name="Manabe T."/>
            <person name="Gomi K."/>
            <person name="Tabuchi M."/>
            <person name="Akimitsu K."/>
            <person name="Kataoka I."/>
        </authorList>
    </citation>
    <scope>NUCLEOTIDE SEQUENCE [LARGE SCALE GENOMIC DNA]</scope>
    <source>
        <strain evidence="9">cv. Fuchu</strain>
    </source>
</reference>
<evidence type="ECO:0000256" key="2">
    <source>
        <dbReference type="ARBA" id="ARBA00007466"/>
    </source>
</evidence>
<organism evidence="8 9">
    <name type="scientific">Actinidia rufa</name>
    <dbReference type="NCBI Taxonomy" id="165716"/>
    <lineage>
        <taxon>Eukaryota</taxon>
        <taxon>Viridiplantae</taxon>
        <taxon>Streptophyta</taxon>
        <taxon>Embryophyta</taxon>
        <taxon>Tracheophyta</taxon>
        <taxon>Spermatophyta</taxon>
        <taxon>Magnoliopsida</taxon>
        <taxon>eudicotyledons</taxon>
        <taxon>Gunneridae</taxon>
        <taxon>Pentapetalae</taxon>
        <taxon>asterids</taxon>
        <taxon>Ericales</taxon>
        <taxon>Actinidiaceae</taxon>
        <taxon>Actinidia</taxon>
    </lineage>
</organism>
<comment type="subcellular location">
    <subcellularLocation>
        <location evidence="1">Nucleus</location>
        <location evidence="1">Nucleolus</location>
    </subcellularLocation>
</comment>
<dbReference type="AlphaFoldDB" id="A0A7J0FQS4"/>
<dbReference type="PANTHER" id="PTHR23183">
    <property type="entry name" value="NOP14"/>
    <property type="match status" value="1"/>
</dbReference>
<evidence type="ECO:0000256" key="3">
    <source>
        <dbReference type="ARBA" id="ARBA00022517"/>
    </source>
</evidence>
<dbReference type="GO" id="GO:0030692">
    <property type="term" value="C:Noc4p-Nop14p complex"/>
    <property type="evidence" value="ECO:0007669"/>
    <property type="project" value="TreeGrafter"/>
</dbReference>
<comment type="function">
    <text evidence="6">Involved in nucleolar processing of pre-18S ribosomal RNA. Has a role in the nuclear export of 40S pre-ribosomal subunit to the cytoplasm.</text>
</comment>
<evidence type="ECO:0000313" key="9">
    <source>
        <dbReference type="Proteomes" id="UP000585474"/>
    </source>
</evidence>
<dbReference type="PANTHER" id="PTHR23183:SF0">
    <property type="entry name" value="NUCLEOLAR PROTEIN 14"/>
    <property type="match status" value="1"/>
</dbReference>
<dbReference type="Pfam" id="PF04147">
    <property type="entry name" value="Nop14"/>
    <property type="match status" value="1"/>
</dbReference>
<name>A0A7J0FQS4_9ERIC</name>
<dbReference type="GO" id="GO:0030490">
    <property type="term" value="P:maturation of SSU-rRNA"/>
    <property type="evidence" value="ECO:0007669"/>
    <property type="project" value="TreeGrafter"/>
</dbReference>